<reference evidence="11 12" key="1">
    <citation type="submission" date="2019-07" db="EMBL/GenBank/DDBJ databases">
        <title>Sphingomonas solaris sp. nov., isolated from a solar panel from Boston, Massachusetts.</title>
        <authorList>
            <person name="Tanner K."/>
            <person name="Pascual J."/>
            <person name="Mancuso C."/>
            <person name="Pereto J."/>
            <person name="Khalil A."/>
            <person name="Vilanova C."/>
        </authorList>
    </citation>
    <scope>NUCLEOTIDE SEQUENCE [LARGE SCALE GENOMIC DNA]</scope>
    <source>
        <strain evidence="11 12">R4DWN</strain>
    </source>
</reference>
<dbReference type="Gene3D" id="1.10.287.130">
    <property type="match status" value="1"/>
</dbReference>
<dbReference type="InterPro" id="IPR035965">
    <property type="entry name" value="PAS-like_dom_sf"/>
</dbReference>
<dbReference type="EMBL" id="VNIM01000002">
    <property type="protein sequence ID" value="TVV77370.1"/>
    <property type="molecule type" value="Genomic_DNA"/>
</dbReference>
<gene>
    <name evidence="11" type="ORF">FOY91_01020</name>
</gene>
<comment type="caution">
    <text evidence="11">The sequence shown here is derived from an EMBL/GenBank/DDBJ whole genome shotgun (WGS) entry which is preliminary data.</text>
</comment>
<feature type="domain" description="PAS" evidence="9">
    <location>
        <begin position="587"/>
        <end position="627"/>
    </location>
</feature>
<name>A0A558RDG2_9SPHN</name>
<keyword evidence="4" id="KW-0808">Transferase</keyword>
<feature type="modified residue" description="4-aspartylphosphate" evidence="6">
    <location>
        <position position="1010"/>
    </location>
</feature>
<dbReference type="InterPro" id="IPR001789">
    <property type="entry name" value="Sig_transdc_resp-reg_receiver"/>
</dbReference>
<dbReference type="AlphaFoldDB" id="A0A558RDG2"/>
<dbReference type="SMART" id="SM00388">
    <property type="entry name" value="HisKA"/>
    <property type="match status" value="1"/>
</dbReference>
<protein>
    <recommendedName>
        <fullName evidence="2">histidine kinase</fullName>
        <ecNumber evidence="2">2.7.13.3</ecNumber>
    </recommendedName>
</protein>
<dbReference type="SUPFAM" id="SSF55785">
    <property type="entry name" value="PYP-like sensor domain (PAS domain)"/>
    <property type="match status" value="5"/>
</dbReference>
<dbReference type="CDD" id="cd18161">
    <property type="entry name" value="REC_hyHK_blue-like"/>
    <property type="match status" value="1"/>
</dbReference>
<keyword evidence="12" id="KW-1185">Reference proteome</keyword>
<dbReference type="Gene3D" id="3.30.565.10">
    <property type="entry name" value="Histidine kinase-like ATPase, C-terminal domain"/>
    <property type="match status" value="1"/>
</dbReference>
<feature type="domain" description="PAC" evidence="10">
    <location>
        <begin position="378"/>
        <end position="430"/>
    </location>
</feature>
<dbReference type="SMART" id="SM00387">
    <property type="entry name" value="HATPase_c"/>
    <property type="match status" value="1"/>
</dbReference>
<dbReference type="PROSITE" id="PS50113">
    <property type="entry name" value="PAC"/>
    <property type="match status" value="2"/>
</dbReference>
<sequence>MSLNDDTFLKHTPDFLAGGGEMAALSREHDWRKTPLGAPDSWEQSLRTAVSICLTTPFVSAVHWGPDLRIIYNDAYAPALAERHPRALGQPFRDVWPEIWDVLGPQVEQVLKTGRGFSTENQLLRMERNGQVQDTYWIYSFAPIHGDGSEIGGVFVTAIDNTANVLAERRRDAETERLRRMFEQAPGFITVLEGPAHRFTLANAAYRELVGDRELIGKTVAEALPEAVGQGYLGLLDQVFATGEAFTTTRAKFVVQPTAGGPASERYIDFVYQPIANEEGRVTGIFVEGQDVTEAHRADAVLLESEARFRNVADHSPVMMWMTEPDGYCSYLNKFWYEFTGQTEAEALGLGWTKATHPDDQKLAEDTFLAAVAAQASFRVEYRLRRADGVYRWAIDAAAPRFGEDGRFLGHVGSVIDIDERREAEEKLALNEERLRLALEVGEIGQWHVDNVTGDMFWPPRVKAMFGISPDVPVTLDDFINGVHPEDREQTRVAYEAASDPERRPIYDVEYRTVGREDGLVRWVAAKGRGLFNAEGYCYRVIGTAVDVTSRKADELRLRELNETLEAQVAERTADRDRMWRLSTDLMLVARFDAVITAVNPAWSTLLGWAERELIGRRFIDLVHPEDVTSTLEEAGKLGDGQTTLRFENRYQHKDGSFRWLSWTAVPGDNLIHAVARDVSAEREQAEILQQTEEALRQAQKMEAVGQLTGGIAHDFNNLLTGVIGSLDMMQRRIAKGEMGKVEHYATTAMTSANRAAALTHRLLAFSRRQPLDPKPVNSNRLVSGMEELLRRTLGEAVRLEIVTAGGLWQTLCDPHQLESAILNLAINARDAMPDGGNLTIETCNAHLDTAYAAKLRGVPPGQYVCICVTDTGTGMSPDVIAKAFDPFFTTKPIGQGTGLGLSMIYGFARQSEGYAKIYSEVDQGTTFKLYLPRYYGEGEDADVAAPGFNEDHRAEHGEVVLVVEDETAVREIVVDVLEELGYRAIQAADGPSGLKILQTDTRVDLLVSDVGLPGLNGRQLADQARERRRDLKVLFMTGYAENATIANGFLDPGMEMITKPFAIESLATRIRGMIESK</sequence>
<dbReference type="InterPro" id="IPR013656">
    <property type="entry name" value="PAS_4"/>
</dbReference>
<dbReference type="InterPro" id="IPR000700">
    <property type="entry name" value="PAS-assoc_C"/>
</dbReference>
<dbReference type="OrthoDB" id="9796100at2"/>
<evidence type="ECO:0000256" key="5">
    <source>
        <dbReference type="ARBA" id="ARBA00022777"/>
    </source>
</evidence>
<dbReference type="CDD" id="cd00082">
    <property type="entry name" value="HisKA"/>
    <property type="match status" value="1"/>
</dbReference>
<dbReference type="Pfam" id="PF00512">
    <property type="entry name" value="HisKA"/>
    <property type="match status" value="1"/>
</dbReference>
<dbReference type="PANTHER" id="PTHR43304:SF1">
    <property type="entry name" value="PAC DOMAIN-CONTAINING PROTEIN"/>
    <property type="match status" value="1"/>
</dbReference>
<feature type="domain" description="PAS" evidence="9">
    <location>
        <begin position="305"/>
        <end position="375"/>
    </location>
</feature>
<dbReference type="SMART" id="SM00091">
    <property type="entry name" value="PAS"/>
    <property type="match status" value="4"/>
</dbReference>
<feature type="domain" description="PAC" evidence="10">
    <location>
        <begin position="507"/>
        <end position="560"/>
    </location>
</feature>
<dbReference type="SUPFAM" id="SSF55874">
    <property type="entry name" value="ATPase domain of HSP90 chaperone/DNA topoisomerase II/histidine kinase"/>
    <property type="match status" value="1"/>
</dbReference>
<evidence type="ECO:0000313" key="12">
    <source>
        <dbReference type="Proteomes" id="UP000318681"/>
    </source>
</evidence>
<dbReference type="PANTHER" id="PTHR43304">
    <property type="entry name" value="PHYTOCHROME-LIKE PROTEIN CPH1"/>
    <property type="match status" value="1"/>
</dbReference>
<dbReference type="CDD" id="cd00130">
    <property type="entry name" value="PAS"/>
    <property type="match status" value="3"/>
</dbReference>
<keyword evidence="3 6" id="KW-0597">Phosphoprotein</keyword>
<dbReference type="Pfam" id="PF08447">
    <property type="entry name" value="PAS_3"/>
    <property type="match status" value="3"/>
</dbReference>
<comment type="catalytic activity">
    <reaction evidence="1">
        <text>ATP + protein L-histidine = ADP + protein N-phospho-L-histidine.</text>
        <dbReference type="EC" id="2.7.13.3"/>
    </reaction>
</comment>
<dbReference type="PROSITE" id="PS50110">
    <property type="entry name" value="RESPONSE_REGULATORY"/>
    <property type="match status" value="1"/>
</dbReference>
<dbReference type="InterPro" id="IPR004358">
    <property type="entry name" value="Sig_transdc_His_kin-like_C"/>
</dbReference>
<dbReference type="GO" id="GO:0000155">
    <property type="term" value="F:phosphorelay sensor kinase activity"/>
    <property type="evidence" value="ECO:0007669"/>
    <property type="project" value="InterPro"/>
</dbReference>
<evidence type="ECO:0000256" key="2">
    <source>
        <dbReference type="ARBA" id="ARBA00012438"/>
    </source>
</evidence>
<accession>A0A558RDG2</accession>
<dbReference type="NCBIfam" id="TIGR00229">
    <property type="entry name" value="sensory_box"/>
    <property type="match status" value="3"/>
</dbReference>
<dbReference type="PROSITE" id="PS50109">
    <property type="entry name" value="HIS_KIN"/>
    <property type="match status" value="1"/>
</dbReference>
<evidence type="ECO:0000259" key="10">
    <source>
        <dbReference type="PROSITE" id="PS50113"/>
    </source>
</evidence>
<keyword evidence="5" id="KW-0418">Kinase</keyword>
<dbReference type="PRINTS" id="PR00344">
    <property type="entry name" value="BCTRLSENSOR"/>
</dbReference>
<proteinExistence type="predicted"/>
<dbReference type="CDD" id="cd16919">
    <property type="entry name" value="HATPase_CckA-like"/>
    <property type="match status" value="1"/>
</dbReference>
<dbReference type="InterPro" id="IPR052162">
    <property type="entry name" value="Sensor_kinase/Photoreceptor"/>
</dbReference>
<dbReference type="Gene3D" id="2.10.70.100">
    <property type="match status" value="1"/>
</dbReference>
<evidence type="ECO:0000259" key="7">
    <source>
        <dbReference type="PROSITE" id="PS50109"/>
    </source>
</evidence>
<dbReference type="InterPro" id="IPR001610">
    <property type="entry name" value="PAC"/>
</dbReference>
<dbReference type="Gene3D" id="3.40.50.2300">
    <property type="match status" value="1"/>
</dbReference>
<dbReference type="Proteomes" id="UP000318681">
    <property type="component" value="Unassembled WGS sequence"/>
</dbReference>
<dbReference type="Pfam" id="PF00072">
    <property type="entry name" value="Response_reg"/>
    <property type="match status" value="1"/>
</dbReference>
<feature type="domain" description="Histidine kinase" evidence="7">
    <location>
        <begin position="711"/>
        <end position="936"/>
    </location>
</feature>
<evidence type="ECO:0000256" key="1">
    <source>
        <dbReference type="ARBA" id="ARBA00000085"/>
    </source>
</evidence>
<evidence type="ECO:0000256" key="4">
    <source>
        <dbReference type="ARBA" id="ARBA00022679"/>
    </source>
</evidence>
<evidence type="ECO:0000313" key="11">
    <source>
        <dbReference type="EMBL" id="TVV77370.1"/>
    </source>
</evidence>
<dbReference type="InterPro" id="IPR000014">
    <property type="entry name" value="PAS"/>
</dbReference>
<dbReference type="EC" id="2.7.13.3" evidence="2"/>
<evidence type="ECO:0000259" key="9">
    <source>
        <dbReference type="PROSITE" id="PS50112"/>
    </source>
</evidence>
<dbReference type="InterPro" id="IPR003661">
    <property type="entry name" value="HisK_dim/P_dom"/>
</dbReference>
<organism evidence="11 12">
    <name type="scientific">Alterirhizorhabdus solaris</name>
    <dbReference type="NCBI Taxonomy" id="2529389"/>
    <lineage>
        <taxon>Bacteria</taxon>
        <taxon>Pseudomonadati</taxon>
        <taxon>Pseudomonadota</taxon>
        <taxon>Alphaproteobacteria</taxon>
        <taxon>Sphingomonadales</taxon>
        <taxon>Rhizorhabdaceae</taxon>
        <taxon>Alterirhizorhabdus</taxon>
    </lineage>
</organism>
<dbReference type="Gene3D" id="3.30.450.20">
    <property type="entry name" value="PAS domain"/>
    <property type="match status" value="5"/>
</dbReference>
<evidence type="ECO:0000256" key="3">
    <source>
        <dbReference type="ARBA" id="ARBA00022553"/>
    </source>
</evidence>
<dbReference type="PROSITE" id="PS50112">
    <property type="entry name" value="PAS"/>
    <property type="match status" value="2"/>
</dbReference>
<dbReference type="InterPro" id="IPR036890">
    <property type="entry name" value="HATPase_C_sf"/>
</dbReference>
<dbReference type="InterPro" id="IPR013655">
    <property type="entry name" value="PAS_fold_3"/>
</dbReference>
<dbReference type="SUPFAM" id="SSF52172">
    <property type="entry name" value="CheY-like"/>
    <property type="match status" value="1"/>
</dbReference>
<dbReference type="FunFam" id="3.30.450.20:FF:000099">
    <property type="entry name" value="Sensory box sensor histidine kinase"/>
    <property type="match status" value="1"/>
</dbReference>
<dbReference type="Pfam" id="PF02518">
    <property type="entry name" value="HATPase_c"/>
    <property type="match status" value="1"/>
</dbReference>
<dbReference type="InterPro" id="IPR005467">
    <property type="entry name" value="His_kinase_dom"/>
</dbReference>
<dbReference type="InterPro" id="IPR011006">
    <property type="entry name" value="CheY-like_superfamily"/>
</dbReference>
<dbReference type="InterPro" id="IPR036097">
    <property type="entry name" value="HisK_dim/P_sf"/>
</dbReference>
<evidence type="ECO:0000259" key="8">
    <source>
        <dbReference type="PROSITE" id="PS50110"/>
    </source>
</evidence>
<dbReference type="Pfam" id="PF08448">
    <property type="entry name" value="PAS_4"/>
    <property type="match status" value="1"/>
</dbReference>
<dbReference type="SMART" id="SM00448">
    <property type="entry name" value="REC"/>
    <property type="match status" value="1"/>
</dbReference>
<dbReference type="SUPFAM" id="SSF47384">
    <property type="entry name" value="Homodimeric domain of signal transducing histidine kinase"/>
    <property type="match status" value="1"/>
</dbReference>
<dbReference type="SMART" id="SM00086">
    <property type="entry name" value="PAC"/>
    <property type="match status" value="4"/>
</dbReference>
<feature type="domain" description="Response regulatory" evidence="8">
    <location>
        <begin position="960"/>
        <end position="1075"/>
    </location>
</feature>
<evidence type="ECO:0000256" key="6">
    <source>
        <dbReference type="PROSITE-ProRule" id="PRU00169"/>
    </source>
</evidence>
<dbReference type="InterPro" id="IPR003594">
    <property type="entry name" value="HATPase_dom"/>
</dbReference>